<keyword evidence="2" id="KW-1133">Transmembrane helix</keyword>
<feature type="signal peptide" evidence="3">
    <location>
        <begin position="1"/>
        <end position="26"/>
    </location>
</feature>
<dbReference type="Proteomes" id="UP000001798">
    <property type="component" value="Chromosome 9"/>
</dbReference>
<feature type="compositionally biased region" description="Polar residues" evidence="1">
    <location>
        <begin position="148"/>
        <end position="162"/>
    </location>
</feature>
<feature type="transmembrane region" description="Helical" evidence="2">
    <location>
        <begin position="170"/>
        <end position="188"/>
    </location>
</feature>
<evidence type="ECO:0000313" key="5">
    <source>
        <dbReference type="Proteomes" id="UP000001798"/>
    </source>
</evidence>
<keyword evidence="5" id="KW-1185">Reference proteome</keyword>
<dbReference type="AlphaFoldDB" id="A0A384JRE5"/>
<evidence type="ECO:0000313" key="4">
    <source>
        <dbReference type="EMBL" id="ATZ53156.1"/>
    </source>
</evidence>
<reference evidence="4 5" key="1">
    <citation type="journal article" date="2011" name="PLoS Genet.">
        <title>Genomic analysis of the necrotrophic fungal pathogens Sclerotinia sclerotiorum and Botrytis cinerea.</title>
        <authorList>
            <person name="Amselem J."/>
            <person name="Cuomo C.A."/>
            <person name="van Kan J.A."/>
            <person name="Viaud M."/>
            <person name="Benito E.P."/>
            <person name="Couloux A."/>
            <person name="Coutinho P.M."/>
            <person name="de Vries R.P."/>
            <person name="Dyer P.S."/>
            <person name="Fillinger S."/>
            <person name="Fournier E."/>
            <person name="Gout L."/>
            <person name="Hahn M."/>
            <person name="Kohn L."/>
            <person name="Lapalu N."/>
            <person name="Plummer K.M."/>
            <person name="Pradier J.M."/>
            <person name="Quevillon E."/>
            <person name="Sharon A."/>
            <person name="Simon A."/>
            <person name="ten Have A."/>
            <person name="Tudzynski B."/>
            <person name="Tudzynski P."/>
            <person name="Wincker P."/>
            <person name="Andrew M."/>
            <person name="Anthouard V."/>
            <person name="Beever R.E."/>
            <person name="Beffa R."/>
            <person name="Benoit I."/>
            <person name="Bouzid O."/>
            <person name="Brault B."/>
            <person name="Chen Z."/>
            <person name="Choquer M."/>
            <person name="Collemare J."/>
            <person name="Cotton P."/>
            <person name="Danchin E.G."/>
            <person name="Da Silva C."/>
            <person name="Gautier A."/>
            <person name="Giraud C."/>
            <person name="Giraud T."/>
            <person name="Gonzalez C."/>
            <person name="Grossetete S."/>
            <person name="Guldener U."/>
            <person name="Henrissat B."/>
            <person name="Howlett B.J."/>
            <person name="Kodira C."/>
            <person name="Kretschmer M."/>
            <person name="Lappartient A."/>
            <person name="Leroch M."/>
            <person name="Levis C."/>
            <person name="Mauceli E."/>
            <person name="Neuveglise C."/>
            <person name="Oeser B."/>
            <person name="Pearson M."/>
            <person name="Poulain J."/>
            <person name="Poussereau N."/>
            <person name="Quesneville H."/>
            <person name="Rascle C."/>
            <person name="Schumacher J."/>
            <person name="Segurens B."/>
            <person name="Sexton A."/>
            <person name="Silva E."/>
            <person name="Sirven C."/>
            <person name="Soanes D.M."/>
            <person name="Talbot N.J."/>
            <person name="Templeton M."/>
            <person name="Yandava C."/>
            <person name="Yarden O."/>
            <person name="Zeng Q."/>
            <person name="Rollins J.A."/>
            <person name="Lebrun M.H."/>
            <person name="Dickman M."/>
        </authorList>
    </citation>
    <scope>NUCLEOTIDE SEQUENCE [LARGE SCALE GENOMIC DNA]</scope>
    <source>
        <strain evidence="4 5">B05.10</strain>
    </source>
</reference>
<feature type="region of interest" description="Disordered" evidence="1">
    <location>
        <begin position="125"/>
        <end position="163"/>
    </location>
</feature>
<keyword evidence="2" id="KW-0812">Transmembrane</keyword>
<feature type="chain" id="PRO_5016822016" evidence="3">
    <location>
        <begin position="27"/>
        <end position="189"/>
    </location>
</feature>
<keyword evidence="2" id="KW-0472">Membrane</keyword>
<dbReference type="RefSeq" id="XP_024550649.1">
    <property type="nucleotide sequence ID" value="XM_024694856.1"/>
</dbReference>
<reference evidence="4 5" key="3">
    <citation type="journal article" date="2017" name="Mol. Plant Pathol.">
        <title>A gapless genome sequence of the fungus Botrytis cinerea.</title>
        <authorList>
            <person name="Van Kan J.A."/>
            <person name="Stassen J.H."/>
            <person name="Mosbach A."/>
            <person name="Van Der Lee T.A."/>
            <person name="Faino L."/>
            <person name="Farmer A.D."/>
            <person name="Papasotiriou D.G."/>
            <person name="Zhou S."/>
            <person name="Seidl M.F."/>
            <person name="Cottam E."/>
            <person name="Edel D."/>
            <person name="Hahn M."/>
            <person name="Schwartz D.C."/>
            <person name="Dietrich R.A."/>
            <person name="Widdison S."/>
            <person name="Scalliet G."/>
        </authorList>
    </citation>
    <scope>NUCLEOTIDE SEQUENCE [LARGE SCALE GENOMIC DNA]</scope>
    <source>
        <strain evidence="4 5">B05.10</strain>
    </source>
</reference>
<evidence type="ECO:0000256" key="3">
    <source>
        <dbReference type="SAM" id="SignalP"/>
    </source>
</evidence>
<proteinExistence type="predicted"/>
<name>A0A384JRE5_BOTFB</name>
<gene>
    <name evidence="4" type="ORF">BCIN_09g00410</name>
</gene>
<dbReference type="OrthoDB" id="3562709at2759"/>
<reference evidence="4 5" key="2">
    <citation type="journal article" date="2012" name="Eukaryot. Cell">
        <title>Genome update of Botrytis cinerea strains B05.10 and T4.</title>
        <authorList>
            <person name="Staats M."/>
            <person name="van Kan J.A."/>
        </authorList>
    </citation>
    <scope>NUCLEOTIDE SEQUENCE [LARGE SCALE GENOMIC DNA]</scope>
    <source>
        <strain evidence="4 5">B05.10</strain>
    </source>
</reference>
<sequence>MICASFNNVIVLFVIFKLAFVSVAQGLLAIPSPESVASTLNLSSGSMNTSTTRSSRTLITTLVIITGGFEPTATLTIVAPLPTSTVSFTSTSTTTSILTSTSPSISDSTSKSTAITVASFSTPASFSNSAQITGSSSTSTSTAGTQTKSISSNTASPTQSLGQKGMETNYFTTAFMIVLGLVATLVFTI</sequence>
<evidence type="ECO:0000256" key="1">
    <source>
        <dbReference type="SAM" id="MobiDB-lite"/>
    </source>
</evidence>
<evidence type="ECO:0000256" key="2">
    <source>
        <dbReference type="SAM" id="Phobius"/>
    </source>
</evidence>
<protein>
    <submittedName>
        <fullName evidence="4">Uncharacterized protein</fullName>
    </submittedName>
</protein>
<dbReference type="GeneID" id="36394457"/>
<organism evidence="4 5">
    <name type="scientific">Botryotinia fuckeliana (strain B05.10)</name>
    <name type="common">Noble rot fungus</name>
    <name type="synonym">Botrytis cinerea</name>
    <dbReference type="NCBI Taxonomy" id="332648"/>
    <lineage>
        <taxon>Eukaryota</taxon>
        <taxon>Fungi</taxon>
        <taxon>Dikarya</taxon>
        <taxon>Ascomycota</taxon>
        <taxon>Pezizomycotina</taxon>
        <taxon>Leotiomycetes</taxon>
        <taxon>Helotiales</taxon>
        <taxon>Sclerotiniaceae</taxon>
        <taxon>Botrytis</taxon>
    </lineage>
</organism>
<dbReference type="KEGG" id="bfu:BCIN_09g00410"/>
<dbReference type="VEuPathDB" id="FungiDB:Bcin09g00410"/>
<feature type="compositionally biased region" description="Low complexity" evidence="1">
    <location>
        <begin position="129"/>
        <end position="147"/>
    </location>
</feature>
<keyword evidence="3" id="KW-0732">Signal</keyword>
<dbReference type="EMBL" id="CP009813">
    <property type="protein sequence ID" value="ATZ53156.1"/>
    <property type="molecule type" value="Genomic_DNA"/>
</dbReference>
<accession>A0A384JRE5</accession>